<name>U4LGN3_PYROM</name>
<keyword evidence="2" id="KW-1185">Reference proteome</keyword>
<reference evidence="1 2" key="1">
    <citation type="journal article" date="2013" name="PLoS Genet.">
        <title>The genome and development-dependent transcriptomes of Pyronema confluens: a window into fungal evolution.</title>
        <authorList>
            <person name="Traeger S."/>
            <person name="Altegoer F."/>
            <person name="Freitag M."/>
            <person name="Gabaldon T."/>
            <person name="Kempken F."/>
            <person name="Kumar A."/>
            <person name="Marcet-Houben M."/>
            <person name="Poggeler S."/>
            <person name="Stajich J.E."/>
            <person name="Nowrousian M."/>
        </authorList>
    </citation>
    <scope>NUCLEOTIDE SEQUENCE [LARGE SCALE GENOMIC DNA]</scope>
    <source>
        <strain evidence="2">CBS 100304</strain>
        <tissue evidence="1">Vegetative mycelium</tissue>
    </source>
</reference>
<dbReference type="AlphaFoldDB" id="U4LGN3"/>
<evidence type="ECO:0000313" key="1">
    <source>
        <dbReference type="EMBL" id="CCX15402.1"/>
    </source>
</evidence>
<proteinExistence type="predicted"/>
<gene>
    <name evidence="1" type="ORF">PCON_01677</name>
</gene>
<organism evidence="1 2">
    <name type="scientific">Pyronema omphalodes (strain CBS 100304)</name>
    <name type="common">Pyronema confluens</name>
    <dbReference type="NCBI Taxonomy" id="1076935"/>
    <lineage>
        <taxon>Eukaryota</taxon>
        <taxon>Fungi</taxon>
        <taxon>Dikarya</taxon>
        <taxon>Ascomycota</taxon>
        <taxon>Pezizomycotina</taxon>
        <taxon>Pezizomycetes</taxon>
        <taxon>Pezizales</taxon>
        <taxon>Pyronemataceae</taxon>
        <taxon>Pyronema</taxon>
    </lineage>
</organism>
<dbReference type="Proteomes" id="UP000018144">
    <property type="component" value="Unassembled WGS sequence"/>
</dbReference>
<accession>U4LGN3</accession>
<dbReference type="EMBL" id="HF936165">
    <property type="protein sequence ID" value="CCX15402.1"/>
    <property type="molecule type" value="Genomic_DNA"/>
</dbReference>
<sequence>MKPWNFSRLRGFEASVTRILMSQRSQSPRIPKEVQSAASLKLTSRVL</sequence>
<evidence type="ECO:0000313" key="2">
    <source>
        <dbReference type="Proteomes" id="UP000018144"/>
    </source>
</evidence>
<protein>
    <submittedName>
        <fullName evidence="1">Uncharacterized protein</fullName>
    </submittedName>
</protein>